<dbReference type="GeneID" id="80908545"/>
<feature type="region of interest" description="Disordered" evidence="1">
    <location>
        <begin position="1"/>
        <end position="98"/>
    </location>
</feature>
<sequence>MPSAESESPDETFFNDLSQQGTDANDNNAVAKQVETLLKTQESTEQTREPSRPDSTTAYVASTAQQPLPNSNEFLGPPEAPPRISPVPDVFVNTGTSPEGEFQWEMIGLGLDEPLPPQDVQDEL</sequence>
<evidence type="ECO:0000313" key="2">
    <source>
        <dbReference type="EMBL" id="KAJ4353288.1"/>
    </source>
</evidence>
<dbReference type="OrthoDB" id="5600212at2759"/>
<feature type="compositionally biased region" description="Polar residues" evidence="1">
    <location>
        <begin position="15"/>
        <end position="30"/>
    </location>
</feature>
<evidence type="ECO:0000256" key="1">
    <source>
        <dbReference type="SAM" id="MobiDB-lite"/>
    </source>
</evidence>
<dbReference type="AlphaFoldDB" id="A0A9W9CBC8"/>
<dbReference type="Proteomes" id="UP001140513">
    <property type="component" value="Unassembled WGS sequence"/>
</dbReference>
<accession>A0A9W9CBC8</accession>
<gene>
    <name evidence="2" type="ORF">N0V89_005015</name>
</gene>
<comment type="caution">
    <text evidence="2">The sequence shown here is derived from an EMBL/GenBank/DDBJ whole genome shotgun (WGS) entry which is preliminary data.</text>
</comment>
<proteinExistence type="predicted"/>
<dbReference type="EMBL" id="JAPEUX010000004">
    <property type="protein sequence ID" value="KAJ4353288.1"/>
    <property type="molecule type" value="Genomic_DNA"/>
</dbReference>
<feature type="compositionally biased region" description="Polar residues" evidence="1">
    <location>
        <begin position="53"/>
        <end position="73"/>
    </location>
</feature>
<keyword evidence="3" id="KW-1185">Reference proteome</keyword>
<reference evidence="2" key="1">
    <citation type="submission" date="2022-10" db="EMBL/GenBank/DDBJ databases">
        <title>Tapping the CABI collections for fungal endophytes: first genome assemblies for Collariella, Neodidymelliopsis, Ascochyta clinopodiicola, Didymella pomorum, Didymosphaeria variabile, Neocosmospora piperis and Neocucurbitaria cava.</title>
        <authorList>
            <person name="Hill R."/>
        </authorList>
    </citation>
    <scope>NUCLEOTIDE SEQUENCE</scope>
    <source>
        <strain evidence="2">IMI 356815</strain>
    </source>
</reference>
<evidence type="ECO:0000313" key="3">
    <source>
        <dbReference type="Proteomes" id="UP001140513"/>
    </source>
</evidence>
<dbReference type="RefSeq" id="XP_056071062.1">
    <property type="nucleotide sequence ID" value="XM_056213795.1"/>
</dbReference>
<protein>
    <submittedName>
        <fullName evidence="2">Uncharacterized protein</fullName>
    </submittedName>
</protein>
<name>A0A9W9CBC8_9PLEO</name>
<organism evidence="2 3">
    <name type="scientific">Didymosphaeria variabile</name>
    <dbReference type="NCBI Taxonomy" id="1932322"/>
    <lineage>
        <taxon>Eukaryota</taxon>
        <taxon>Fungi</taxon>
        <taxon>Dikarya</taxon>
        <taxon>Ascomycota</taxon>
        <taxon>Pezizomycotina</taxon>
        <taxon>Dothideomycetes</taxon>
        <taxon>Pleosporomycetidae</taxon>
        <taxon>Pleosporales</taxon>
        <taxon>Massarineae</taxon>
        <taxon>Didymosphaeriaceae</taxon>
        <taxon>Didymosphaeria</taxon>
    </lineage>
</organism>